<dbReference type="Gene3D" id="3.40.1000.10">
    <property type="entry name" value="Mog1/PsbP, alpha/beta/alpha sandwich"/>
    <property type="match status" value="1"/>
</dbReference>
<dbReference type="GO" id="GO:0019898">
    <property type="term" value="C:extrinsic component of membrane"/>
    <property type="evidence" value="ECO:0007669"/>
    <property type="project" value="InterPro"/>
</dbReference>
<dbReference type="Gramene" id="Mp5g12900.1">
    <property type="protein sequence ID" value="Mp5g12900.1.cds"/>
    <property type="gene ID" value="Mp5g12900"/>
</dbReference>
<keyword evidence="3" id="KW-1185">Reference proteome</keyword>
<dbReference type="GO" id="GO:0005509">
    <property type="term" value="F:calcium ion binding"/>
    <property type="evidence" value="ECO:0007669"/>
    <property type="project" value="InterPro"/>
</dbReference>
<accession>A0A2R6WGR4</accession>
<feature type="domain" description="PsbP C-terminal" evidence="1">
    <location>
        <begin position="125"/>
        <end position="277"/>
    </location>
</feature>
<gene>
    <name evidence="2" type="ORF">MARPO_0092s0018</name>
</gene>
<sequence>MALSVGRASLQIGLAKCQSVQVLGTSESSAMPRPFGMSCDWRSRVRAGTKVSVRSSEGLAEEADSSGWEQLSVDCSDRHLIGSNTDELVAGGRRGVLMSMVLFGLSAAQMAKADDSPQDTAPLPLEVFSDAKDGFTMLRPAVWKKVDKPGATVFFEDPEIRGNNIGVTVNPVRIASLKAFGTVDDVTEKLIQAERDKPSTKDMQVIRVQEKQLLKDTPLYTLEYTLDTSRGSKRVLTAVTVSGYKLYILSIVYVDGAKSPAPVDVDDALHKVLNSFELLA</sequence>
<protein>
    <recommendedName>
        <fullName evidence="1">PsbP C-terminal domain-containing protein</fullName>
    </recommendedName>
</protein>
<evidence type="ECO:0000259" key="1">
    <source>
        <dbReference type="Pfam" id="PF01789"/>
    </source>
</evidence>
<dbReference type="OrthoDB" id="2020701at2759"/>
<organism evidence="2 3">
    <name type="scientific">Marchantia polymorpha</name>
    <name type="common">Common liverwort</name>
    <name type="synonym">Marchantia aquatica</name>
    <dbReference type="NCBI Taxonomy" id="3197"/>
    <lineage>
        <taxon>Eukaryota</taxon>
        <taxon>Viridiplantae</taxon>
        <taxon>Streptophyta</taxon>
        <taxon>Embryophyta</taxon>
        <taxon>Marchantiophyta</taxon>
        <taxon>Marchantiopsida</taxon>
        <taxon>Marchantiidae</taxon>
        <taxon>Marchantiales</taxon>
        <taxon>Marchantiaceae</taxon>
        <taxon>Marchantia</taxon>
    </lineage>
</organism>
<dbReference type="OMA" id="PLYILEY"/>
<dbReference type="Pfam" id="PF01789">
    <property type="entry name" value="PsbP"/>
    <property type="match status" value="1"/>
</dbReference>
<proteinExistence type="predicted"/>
<dbReference type="InterPro" id="IPR002683">
    <property type="entry name" value="PsbP_C"/>
</dbReference>
<name>A0A2R6WGR4_MARPO</name>
<dbReference type="PANTHER" id="PTHR31407">
    <property type="match status" value="1"/>
</dbReference>
<dbReference type="InterPro" id="IPR016123">
    <property type="entry name" value="Mog1/PsbP_a/b/a-sand"/>
</dbReference>
<dbReference type="AlphaFoldDB" id="A0A2R6WGR4"/>
<dbReference type="EMBL" id="KZ772764">
    <property type="protein sequence ID" value="PTQ33046.1"/>
    <property type="molecule type" value="Genomic_DNA"/>
</dbReference>
<evidence type="ECO:0000313" key="2">
    <source>
        <dbReference type="EMBL" id="PTQ33046.1"/>
    </source>
</evidence>
<dbReference type="Proteomes" id="UP000244005">
    <property type="component" value="Unassembled WGS sequence"/>
</dbReference>
<dbReference type="SUPFAM" id="SSF55724">
    <property type="entry name" value="Mog1p/PsbP-like"/>
    <property type="match status" value="1"/>
</dbReference>
<reference evidence="3" key="1">
    <citation type="journal article" date="2017" name="Cell">
        <title>Insights into land plant evolution garnered from the Marchantia polymorpha genome.</title>
        <authorList>
            <person name="Bowman J.L."/>
            <person name="Kohchi T."/>
            <person name="Yamato K.T."/>
            <person name="Jenkins J."/>
            <person name="Shu S."/>
            <person name="Ishizaki K."/>
            <person name="Yamaoka S."/>
            <person name="Nishihama R."/>
            <person name="Nakamura Y."/>
            <person name="Berger F."/>
            <person name="Adam C."/>
            <person name="Aki S.S."/>
            <person name="Althoff F."/>
            <person name="Araki T."/>
            <person name="Arteaga-Vazquez M.A."/>
            <person name="Balasubrmanian S."/>
            <person name="Barry K."/>
            <person name="Bauer D."/>
            <person name="Boehm C.R."/>
            <person name="Briginshaw L."/>
            <person name="Caballero-Perez J."/>
            <person name="Catarino B."/>
            <person name="Chen F."/>
            <person name="Chiyoda S."/>
            <person name="Chovatia M."/>
            <person name="Davies K.M."/>
            <person name="Delmans M."/>
            <person name="Demura T."/>
            <person name="Dierschke T."/>
            <person name="Dolan L."/>
            <person name="Dorantes-Acosta A.E."/>
            <person name="Eklund D.M."/>
            <person name="Florent S.N."/>
            <person name="Flores-Sandoval E."/>
            <person name="Fujiyama A."/>
            <person name="Fukuzawa H."/>
            <person name="Galik B."/>
            <person name="Grimanelli D."/>
            <person name="Grimwood J."/>
            <person name="Grossniklaus U."/>
            <person name="Hamada T."/>
            <person name="Haseloff J."/>
            <person name="Hetherington A.J."/>
            <person name="Higo A."/>
            <person name="Hirakawa Y."/>
            <person name="Hundley H.N."/>
            <person name="Ikeda Y."/>
            <person name="Inoue K."/>
            <person name="Inoue S.I."/>
            <person name="Ishida S."/>
            <person name="Jia Q."/>
            <person name="Kakita M."/>
            <person name="Kanazawa T."/>
            <person name="Kawai Y."/>
            <person name="Kawashima T."/>
            <person name="Kennedy M."/>
            <person name="Kinose K."/>
            <person name="Kinoshita T."/>
            <person name="Kohara Y."/>
            <person name="Koide E."/>
            <person name="Komatsu K."/>
            <person name="Kopischke S."/>
            <person name="Kubo M."/>
            <person name="Kyozuka J."/>
            <person name="Lagercrantz U."/>
            <person name="Lin S.S."/>
            <person name="Lindquist E."/>
            <person name="Lipzen A.M."/>
            <person name="Lu C.W."/>
            <person name="De Luna E."/>
            <person name="Martienssen R.A."/>
            <person name="Minamino N."/>
            <person name="Mizutani M."/>
            <person name="Mizutani M."/>
            <person name="Mochizuki N."/>
            <person name="Monte I."/>
            <person name="Mosher R."/>
            <person name="Nagasaki H."/>
            <person name="Nakagami H."/>
            <person name="Naramoto S."/>
            <person name="Nishitani K."/>
            <person name="Ohtani M."/>
            <person name="Okamoto T."/>
            <person name="Okumura M."/>
            <person name="Phillips J."/>
            <person name="Pollak B."/>
            <person name="Reinders A."/>
            <person name="Rovekamp M."/>
            <person name="Sano R."/>
            <person name="Sawa S."/>
            <person name="Schmid M.W."/>
            <person name="Shirakawa M."/>
            <person name="Solano R."/>
            <person name="Spunde A."/>
            <person name="Suetsugu N."/>
            <person name="Sugano S."/>
            <person name="Sugiyama A."/>
            <person name="Sun R."/>
            <person name="Suzuki Y."/>
            <person name="Takenaka M."/>
            <person name="Takezawa D."/>
            <person name="Tomogane H."/>
            <person name="Tsuzuki M."/>
            <person name="Ueda T."/>
            <person name="Umeda M."/>
            <person name="Ward J.M."/>
            <person name="Watanabe Y."/>
            <person name="Yazaki K."/>
            <person name="Yokoyama R."/>
            <person name="Yoshitake Y."/>
            <person name="Yotsui I."/>
            <person name="Zachgo S."/>
            <person name="Schmutz J."/>
        </authorList>
    </citation>
    <scope>NUCLEOTIDE SEQUENCE [LARGE SCALE GENOMIC DNA]</scope>
    <source>
        <strain evidence="3">Tak-1</strain>
    </source>
</reference>
<dbReference type="GO" id="GO:0048564">
    <property type="term" value="P:photosystem I assembly"/>
    <property type="evidence" value="ECO:0000318"/>
    <property type="project" value="GO_Central"/>
</dbReference>
<dbReference type="GO" id="GO:0009654">
    <property type="term" value="C:photosystem II oxygen evolving complex"/>
    <property type="evidence" value="ECO:0007669"/>
    <property type="project" value="InterPro"/>
</dbReference>
<dbReference type="PANTHER" id="PTHR31407:SF3">
    <property type="entry name" value="PSBP DOMAIN-CONTAINING PROTEIN 2, CHLOROPLASTIC"/>
    <property type="match status" value="1"/>
</dbReference>
<dbReference type="GO" id="GO:0009535">
    <property type="term" value="C:chloroplast thylakoid membrane"/>
    <property type="evidence" value="ECO:0000318"/>
    <property type="project" value="GO_Central"/>
</dbReference>
<evidence type="ECO:0000313" key="3">
    <source>
        <dbReference type="Proteomes" id="UP000244005"/>
    </source>
</evidence>